<evidence type="ECO:0000313" key="2">
    <source>
        <dbReference type="Proteomes" id="UP000887116"/>
    </source>
</evidence>
<comment type="caution">
    <text evidence="1">The sequence shown here is derived from an EMBL/GenBank/DDBJ whole genome shotgun (WGS) entry which is preliminary data.</text>
</comment>
<name>A0A8X6JCN3_TRICU</name>
<gene>
    <name evidence="1" type="ORF">TNCT_216761</name>
</gene>
<dbReference type="Proteomes" id="UP000887116">
    <property type="component" value="Unassembled WGS sequence"/>
</dbReference>
<reference evidence="1" key="1">
    <citation type="submission" date="2020-07" db="EMBL/GenBank/DDBJ databases">
        <title>Multicomponent nature underlies the extraordinary mechanical properties of spider dragline silk.</title>
        <authorList>
            <person name="Kono N."/>
            <person name="Nakamura H."/>
            <person name="Mori M."/>
            <person name="Yoshida Y."/>
            <person name="Ohtoshi R."/>
            <person name="Malay A.D."/>
            <person name="Moran D.A.P."/>
            <person name="Tomita M."/>
            <person name="Numata K."/>
            <person name="Arakawa K."/>
        </authorList>
    </citation>
    <scope>NUCLEOTIDE SEQUENCE</scope>
</reference>
<proteinExistence type="predicted"/>
<keyword evidence="2" id="KW-1185">Reference proteome</keyword>
<evidence type="ECO:0000313" key="1">
    <source>
        <dbReference type="EMBL" id="GFR30375.1"/>
    </source>
</evidence>
<protein>
    <submittedName>
        <fullName evidence="1">Uncharacterized protein</fullName>
    </submittedName>
</protein>
<accession>A0A8X6JCN3</accession>
<sequence>MSHGPSKLTKGLDCYLLVLRCKEFEGRIHQVEVRVLRCRRNTTVPELPTTVDITYSCIGGQRQDALNLFPRS</sequence>
<dbReference type="EMBL" id="BMAO01029232">
    <property type="protein sequence ID" value="GFR30375.1"/>
    <property type="molecule type" value="Genomic_DNA"/>
</dbReference>
<dbReference type="AlphaFoldDB" id="A0A8X6JCN3"/>
<organism evidence="1 2">
    <name type="scientific">Trichonephila clavata</name>
    <name type="common">Joro spider</name>
    <name type="synonym">Nephila clavata</name>
    <dbReference type="NCBI Taxonomy" id="2740835"/>
    <lineage>
        <taxon>Eukaryota</taxon>
        <taxon>Metazoa</taxon>
        <taxon>Ecdysozoa</taxon>
        <taxon>Arthropoda</taxon>
        <taxon>Chelicerata</taxon>
        <taxon>Arachnida</taxon>
        <taxon>Araneae</taxon>
        <taxon>Araneomorphae</taxon>
        <taxon>Entelegynae</taxon>
        <taxon>Araneoidea</taxon>
        <taxon>Nephilidae</taxon>
        <taxon>Trichonephila</taxon>
    </lineage>
</organism>